<protein>
    <submittedName>
        <fullName evidence="14">Cyclic nucleotide-gated cation channel alpha-3-like isoform X1</fullName>
    </submittedName>
</protein>
<feature type="region of interest" description="Disordered" evidence="10">
    <location>
        <begin position="821"/>
        <end position="954"/>
    </location>
</feature>
<keyword evidence="6 11" id="KW-0472">Membrane</keyword>
<dbReference type="Gene3D" id="2.60.120.10">
    <property type="entry name" value="Jelly Rolls"/>
    <property type="match status" value="1"/>
</dbReference>
<dbReference type="GO" id="GO:0007606">
    <property type="term" value="P:sensory perception of chemical stimulus"/>
    <property type="evidence" value="ECO:0000318"/>
    <property type="project" value="GO_Central"/>
</dbReference>
<dbReference type="GO" id="GO:0005886">
    <property type="term" value="C:plasma membrane"/>
    <property type="evidence" value="ECO:0000318"/>
    <property type="project" value="GO_Central"/>
</dbReference>
<dbReference type="InterPro" id="IPR018490">
    <property type="entry name" value="cNMP-bd_dom_sf"/>
</dbReference>
<dbReference type="OrthoDB" id="421226at2759"/>
<dbReference type="GO" id="GO:0005222">
    <property type="term" value="F:intracellularly cAMP-activated cation channel activity"/>
    <property type="evidence" value="ECO:0000318"/>
    <property type="project" value="GO_Central"/>
</dbReference>
<keyword evidence="4 11" id="KW-1133">Transmembrane helix</keyword>
<dbReference type="SUPFAM" id="SSF81324">
    <property type="entry name" value="Voltage-gated potassium channels"/>
    <property type="match status" value="1"/>
</dbReference>
<dbReference type="GO" id="GO:0017071">
    <property type="term" value="C:intracellular cyclic nucleotide activated cation channel complex"/>
    <property type="evidence" value="ECO:0000318"/>
    <property type="project" value="GO_Central"/>
</dbReference>
<feature type="transmembrane region" description="Helical" evidence="11">
    <location>
        <begin position="312"/>
        <end position="336"/>
    </location>
</feature>
<proteinExistence type="predicted"/>
<evidence type="ECO:0000256" key="6">
    <source>
        <dbReference type="ARBA" id="ARBA00023136"/>
    </source>
</evidence>
<dbReference type="PROSITE" id="PS00889">
    <property type="entry name" value="CNMP_BINDING_2"/>
    <property type="match status" value="1"/>
</dbReference>
<comment type="subcellular location">
    <subcellularLocation>
        <location evidence="1">Membrane</location>
        <topology evidence="1">Multi-pass membrane protein</topology>
    </subcellularLocation>
</comment>
<evidence type="ECO:0000256" key="11">
    <source>
        <dbReference type="SAM" id="Phobius"/>
    </source>
</evidence>
<evidence type="ECO:0000256" key="7">
    <source>
        <dbReference type="ARBA" id="ARBA00023286"/>
    </source>
</evidence>
<dbReference type="InterPro" id="IPR018488">
    <property type="entry name" value="cNMP-bd_CS"/>
</dbReference>
<dbReference type="PANTHER" id="PTHR45638">
    <property type="entry name" value="CYCLIC NUCLEOTIDE-GATED CATION CHANNEL SUBUNIT A"/>
    <property type="match status" value="1"/>
</dbReference>
<dbReference type="Proteomes" id="UP000001554">
    <property type="component" value="Chromosome 4"/>
</dbReference>
<feature type="compositionally biased region" description="Polar residues" evidence="10">
    <location>
        <begin position="153"/>
        <end position="165"/>
    </location>
</feature>
<feature type="transmembrane region" description="Helical" evidence="11">
    <location>
        <begin position="448"/>
        <end position="471"/>
    </location>
</feature>
<gene>
    <name evidence="14" type="primary">LOC118414894</name>
</gene>
<keyword evidence="3 11" id="KW-0812">Transmembrane</keyword>
<dbReference type="CDD" id="cd00038">
    <property type="entry name" value="CAP_ED"/>
    <property type="match status" value="1"/>
</dbReference>
<reference evidence="14" key="2">
    <citation type="submission" date="2025-08" db="UniProtKB">
        <authorList>
            <consortium name="RefSeq"/>
        </authorList>
    </citation>
    <scope>IDENTIFICATION</scope>
    <source>
        <strain evidence="14">S238N-H82</strain>
        <tissue evidence="14">Testes</tissue>
    </source>
</reference>
<dbReference type="OMA" id="NATHELY"/>
<dbReference type="Pfam" id="PF00027">
    <property type="entry name" value="cNMP_binding"/>
    <property type="match status" value="1"/>
</dbReference>
<dbReference type="Pfam" id="PF00520">
    <property type="entry name" value="Ion_trans"/>
    <property type="match status" value="1"/>
</dbReference>
<keyword evidence="7" id="KW-1071">Ligand-gated ion channel</keyword>
<feature type="compositionally biased region" description="Basic and acidic residues" evidence="10">
    <location>
        <begin position="67"/>
        <end position="83"/>
    </location>
</feature>
<feature type="transmembrane region" description="Helical" evidence="11">
    <location>
        <begin position="229"/>
        <end position="248"/>
    </location>
</feature>
<feature type="compositionally biased region" description="Polar residues" evidence="10">
    <location>
        <begin position="877"/>
        <end position="894"/>
    </location>
</feature>
<dbReference type="SUPFAM" id="SSF51206">
    <property type="entry name" value="cAMP-binding domain-like"/>
    <property type="match status" value="1"/>
</dbReference>
<dbReference type="SMART" id="SM00100">
    <property type="entry name" value="cNMP"/>
    <property type="match status" value="1"/>
</dbReference>
<evidence type="ECO:0000256" key="2">
    <source>
        <dbReference type="ARBA" id="ARBA00022448"/>
    </source>
</evidence>
<feature type="compositionally biased region" description="Polar residues" evidence="10">
    <location>
        <begin position="84"/>
        <end position="95"/>
    </location>
</feature>
<dbReference type="InterPro" id="IPR005821">
    <property type="entry name" value="Ion_trans_dom"/>
</dbReference>
<feature type="region of interest" description="Disordered" evidence="10">
    <location>
        <begin position="19"/>
        <end position="191"/>
    </location>
</feature>
<accession>A0A9J7L303</accession>
<feature type="region of interest" description="Disordered" evidence="10">
    <location>
        <begin position="728"/>
        <end position="754"/>
    </location>
</feature>
<evidence type="ECO:0000313" key="14">
    <source>
        <dbReference type="RefSeq" id="XP_035675071.1"/>
    </source>
</evidence>
<dbReference type="InterPro" id="IPR000595">
    <property type="entry name" value="cNMP-bd_dom"/>
</dbReference>
<dbReference type="PANTHER" id="PTHR45638:SF11">
    <property type="entry name" value="CYCLIC NUCLEOTIDE-GATED CATION CHANNEL SUBUNIT A"/>
    <property type="match status" value="1"/>
</dbReference>
<keyword evidence="5" id="KW-0406">Ion transport</keyword>
<feature type="transmembrane region" description="Helical" evidence="11">
    <location>
        <begin position="269"/>
        <end position="292"/>
    </location>
</feature>
<feature type="transmembrane region" description="Helical" evidence="11">
    <location>
        <begin position="363"/>
        <end position="387"/>
    </location>
</feature>
<dbReference type="GO" id="GO:0098655">
    <property type="term" value="P:monoatomic cation transmembrane transport"/>
    <property type="evidence" value="ECO:0000318"/>
    <property type="project" value="GO_Central"/>
</dbReference>
<dbReference type="Gene3D" id="1.10.287.630">
    <property type="entry name" value="Helix hairpin bin"/>
    <property type="match status" value="1"/>
</dbReference>
<feature type="coiled-coil region" evidence="9">
    <location>
        <begin position="784"/>
        <end position="818"/>
    </location>
</feature>
<keyword evidence="13" id="KW-1185">Reference proteome</keyword>
<dbReference type="InterPro" id="IPR014710">
    <property type="entry name" value="RmlC-like_jellyroll"/>
</dbReference>
<sequence length="954" mass="107354">MAGTRGDVSVWVTRAKEQLREESQYPGPLLDCRPPPYSAPGTTRLGRMAGLVRTRVQSPRRNSVSPVERDDIQLQDIRVKNGTESRLSCGNQPPSSEDEGFSSRSGGTPDRRTPGRSRLDSRRGVPNRAFEMDADTQGRGKDGDVTFDLEANRPNTTSTFQSTLGDNKRRTHGNVGEDIGSTSDLSCDSDQEEDSEVHTDDIHGALVRTAPDQVWWRKVFRRTFNPEPAGLMMFWMVVVSLAVLYNSWTIPIRGSFTDLQNNYPGAWFFLDYLFDIIYIMDIYVCFRTWYLWDGAPVTDAGEITKRYKRSPYLFLDIGCILPLDLLYPAVGVNPFLRIGRLLRLYRLYGFTQRVELRIRWPNVWRMALTIHNLMLVLHYNACLYYLVSLGEGYGQTSGSWSILDPNLYPDYSALSRKYVHCLYRSAASLTLVGGLPQPESNGQYIYSVLQYILGLFLVAYVIGQVGCLMFHKKLQRFEFEKLVQNSRQLMQQNDVAKETQEKVQRFYDYSWASAQVNFIDEASCWKKIPEPLRRQVTLSPTVEKLKQIQLFKDCEAPFLEDLGARLKSRLFSPGDFVCKAGEIGRETYFVVQGVLEVISENDDEVSRLATGSVVGEESLLNPYRGSRRSADVVSTGFSHLLLLTNSDVVETMYDHPASRDVITVHSRRRLQDVLSLPPESAGNDSGFRSRRDSFTPLSYPDSLSIARRMSDNQLTSLSKYRKRFRRVDSNDSCVPPSPLAQSFVAPSSSRSRRSGMLEPIPIELVDRLAAAYEQNARALKCSIDSVLDREVRGLRQRLQEAEQDREARQIEIAMLRKKLKEKDTYSTADVRPQQGEEAQVWTRPVSGTRVVGKRRRSDHTIVTMPEEPEPPSPSPVDGSSTIDSGEHSTIATEKSQGKSDASSRKSITPVEAPEKLACTASTKPGLPPHLRRVGSPEDSDSGLSPGDASSNNSS</sequence>
<dbReference type="GO" id="GO:0030553">
    <property type="term" value="F:cGMP binding"/>
    <property type="evidence" value="ECO:0000318"/>
    <property type="project" value="GO_Central"/>
</dbReference>
<evidence type="ECO:0000256" key="9">
    <source>
        <dbReference type="SAM" id="Coils"/>
    </source>
</evidence>
<keyword evidence="9" id="KW-0175">Coiled coil</keyword>
<evidence type="ECO:0000256" key="8">
    <source>
        <dbReference type="ARBA" id="ARBA00023303"/>
    </source>
</evidence>
<dbReference type="PROSITE" id="PS50042">
    <property type="entry name" value="CNMP_BINDING_3"/>
    <property type="match status" value="1"/>
</dbReference>
<feature type="compositionally biased region" description="Basic and acidic residues" evidence="10">
    <location>
        <begin position="109"/>
        <end position="123"/>
    </location>
</feature>
<evidence type="ECO:0000256" key="1">
    <source>
        <dbReference type="ARBA" id="ARBA00004141"/>
    </source>
</evidence>
<dbReference type="RefSeq" id="XP_035675071.1">
    <property type="nucleotide sequence ID" value="XM_035819178.1"/>
</dbReference>
<dbReference type="AlphaFoldDB" id="A0A9J7L303"/>
<dbReference type="GO" id="GO:0005223">
    <property type="term" value="F:intracellularly cGMP-activated cation channel activity"/>
    <property type="evidence" value="ECO:0000318"/>
    <property type="project" value="GO_Central"/>
</dbReference>
<reference evidence="13" key="1">
    <citation type="journal article" date="2020" name="Nat. Ecol. Evol.">
        <title>Deeply conserved synteny resolves early events in vertebrate evolution.</title>
        <authorList>
            <person name="Simakov O."/>
            <person name="Marletaz F."/>
            <person name="Yue J.X."/>
            <person name="O'Connell B."/>
            <person name="Jenkins J."/>
            <person name="Brandt A."/>
            <person name="Calef R."/>
            <person name="Tung C.H."/>
            <person name="Huang T.K."/>
            <person name="Schmutz J."/>
            <person name="Satoh N."/>
            <person name="Yu J.K."/>
            <person name="Putnam N.H."/>
            <person name="Green R.E."/>
            <person name="Rokhsar D.S."/>
        </authorList>
    </citation>
    <scope>NUCLEOTIDE SEQUENCE [LARGE SCALE GENOMIC DNA]</scope>
    <source>
        <strain evidence="13">S238N-H82</strain>
    </source>
</reference>
<feature type="domain" description="Cyclic nucleotide-binding" evidence="12">
    <location>
        <begin position="550"/>
        <end position="643"/>
    </location>
</feature>
<dbReference type="KEGG" id="bfo:118414894"/>
<keyword evidence="8" id="KW-0407">Ion channel</keyword>
<dbReference type="FunFam" id="1.10.287.70:FF:000473">
    <property type="entry name" value="Uncharacterized protein"/>
    <property type="match status" value="1"/>
</dbReference>
<keyword evidence="2" id="KW-0813">Transport</keyword>
<evidence type="ECO:0000256" key="10">
    <source>
        <dbReference type="SAM" id="MobiDB-lite"/>
    </source>
</evidence>
<organism evidence="13 14">
    <name type="scientific">Branchiostoma floridae</name>
    <name type="common">Florida lancelet</name>
    <name type="synonym">Amphioxus</name>
    <dbReference type="NCBI Taxonomy" id="7739"/>
    <lineage>
        <taxon>Eukaryota</taxon>
        <taxon>Metazoa</taxon>
        <taxon>Chordata</taxon>
        <taxon>Cephalochordata</taxon>
        <taxon>Leptocardii</taxon>
        <taxon>Amphioxiformes</taxon>
        <taxon>Branchiostomatidae</taxon>
        <taxon>Branchiostoma</taxon>
    </lineage>
</organism>
<dbReference type="GeneID" id="118414894"/>
<evidence type="ECO:0000256" key="3">
    <source>
        <dbReference type="ARBA" id="ARBA00022692"/>
    </source>
</evidence>
<evidence type="ECO:0000313" key="13">
    <source>
        <dbReference type="Proteomes" id="UP000001554"/>
    </source>
</evidence>
<dbReference type="InterPro" id="IPR050866">
    <property type="entry name" value="CNG_cation_channel"/>
</dbReference>
<evidence type="ECO:0000256" key="5">
    <source>
        <dbReference type="ARBA" id="ARBA00023065"/>
    </source>
</evidence>
<dbReference type="Gene3D" id="1.10.287.70">
    <property type="match status" value="1"/>
</dbReference>
<evidence type="ECO:0000259" key="12">
    <source>
        <dbReference type="PROSITE" id="PS50042"/>
    </source>
</evidence>
<feature type="compositionally biased region" description="Polar residues" evidence="10">
    <location>
        <begin position="55"/>
        <end position="65"/>
    </location>
</feature>
<evidence type="ECO:0000256" key="4">
    <source>
        <dbReference type="ARBA" id="ARBA00022989"/>
    </source>
</evidence>
<name>A0A9J7L303_BRAFL</name>